<dbReference type="GO" id="GO:0009279">
    <property type="term" value="C:cell outer membrane"/>
    <property type="evidence" value="ECO:0007669"/>
    <property type="project" value="UniProtKB-SubCell"/>
</dbReference>
<organism evidence="8 9">
    <name type="scientific">Natronoflexus pectinivorans</name>
    <dbReference type="NCBI Taxonomy" id="682526"/>
    <lineage>
        <taxon>Bacteria</taxon>
        <taxon>Pseudomonadati</taxon>
        <taxon>Bacteroidota</taxon>
        <taxon>Bacteroidia</taxon>
        <taxon>Marinilabiliales</taxon>
        <taxon>Marinilabiliaceae</taxon>
        <taxon>Natronoflexus</taxon>
    </lineage>
</organism>
<reference evidence="8 9" key="1">
    <citation type="submission" date="2019-03" db="EMBL/GenBank/DDBJ databases">
        <title>Genomic Encyclopedia of Type Strains, Phase IV (KMG-IV): sequencing the most valuable type-strain genomes for metagenomic binning, comparative biology and taxonomic classification.</title>
        <authorList>
            <person name="Goeker M."/>
        </authorList>
    </citation>
    <scope>NUCLEOTIDE SEQUENCE [LARGE SCALE GENOMIC DNA]</scope>
    <source>
        <strain evidence="8 9">DSM 24179</strain>
    </source>
</reference>
<evidence type="ECO:0000259" key="6">
    <source>
        <dbReference type="Pfam" id="PF07980"/>
    </source>
</evidence>
<proteinExistence type="inferred from homology"/>
<gene>
    <name evidence="8" type="ORF">EV194_105246</name>
</gene>
<comment type="subcellular location">
    <subcellularLocation>
        <location evidence="1">Cell outer membrane</location>
    </subcellularLocation>
</comment>
<dbReference type="InterPro" id="IPR012944">
    <property type="entry name" value="SusD_RagB_dom"/>
</dbReference>
<evidence type="ECO:0000256" key="4">
    <source>
        <dbReference type="ARBA" id="ARBA00023136"/>
    </source>
</evidence>
<comment type="caution">
    <text evidence="8">The sequence shown here is derived from an EMBL/GenBank/DDBJ whole genome shotgun (WGS) entry which is preliminary data.</text>
</comment>
<dbReference type="InterPro" id="IPR033985">
    <property type="entry name" value="SusD-like_N"/>
</dbReference>
<keyword evidence="3" id="KW-0732">Signal</keyword>
<dbReference type="Pfam" id="PF14322">
    <property type="entry name" value="SusD-like_3"/>
    <property type="match status" value="1"/>
</dbReference>
<dbReference type="SUPFAM" id="SSF48452">
    <property type="entry name" value="TPR-like"/>
    <property type="match status" value="1"/>
</dbReference>
<evidence type="ECO:0000256" key="3">
    <source>
        <dbReference type="ARBA" id="ARBA00022729"/>
    </source>
</evidence>
<dbReference type="InterPro" id="IPR011990">
    <property type="entry name" value="TPR-like_helical_dom_sf"/>
</dbReference>
<evidence type="ECO:0000256" key="1">
    <source>
        <dbReference type="ARBA" id="ARBA00004442"/>
    </source>
</evidence>
<evidence type="ECO:0000313" key="9">
    <source>
        <dbReference type="Proteomes" id="UP000295221"/>
    </source>
</evidence>
<dbReference type="Proteomes" id="UP000295221">
    <property type="component" value="Unassembled WGS sequence"/>
</dbReference>
<evidence type="ECO:0000259" key="7">
    <source>
        <dbReference type="Pfam" id="PF14322"/>
    </source>
</evidence>
<dbReference type="EMBL" id="SLWK01000005">
    <property type="protein sequence ID" value="TCO08438.1"/>
    <property type="molecule type" value="Genomic_DNA"/>
</dbReference>
<accession>A0A4R2GIU2</accession>
<protein>
    <submittedName>
        <fullName evidence="8">Putative outer membrane starch-binding protein</fullName>
    </submittedName>
</protein>
<feature type="domain" description="SusD-like N-terminal" evidence="7">
    <location>
        <begin position="95"/>
        <end position="232"/>
    </location>
</feature>
<name>A0A4R2GIU2_9BACT</name>
<keyword evidence="4" id="KW-0472">Membrane</keyword>
<comment type="similarity">
    <text evidence="2">Belongs to the SusD family.</text>
</comment>
<dbReference type="Pfam" id="PF07980">
    <property type="entry name" value="SusD_RagB"/>
    <property type="match status" value="1"/>
</dbReference>
<keyword evidence="5" id="KW-0998">Cell outer membrane</keyword>
<sequence>MKKIKYLFFIAALGIGWGCSDFLEIDPINTQSEANFFNVPENAILAVNGCYGLLGMTEGPGPDGNWQAHNYEFFFGDILSDDAEKGSNESDFPDITDMKIWDAKPDNGVIDALWIKIYDGISRCNTALERLAESTLEDRLRKRLMGEVYFIRGYWYFYGSRVFGGLPIFTEPVRPSQFGNVERASLHETYLQAEKDFKAAIERLPERSGYAPEDLGRATKGAARHYLARLYMYMIGTDIDNTSITWQSVYDVTSAIISSGEYRLADNYALIWEPMGENSAESVFELQMLEGSHNNKPRKTGSNFNQFQANRLDWGWGFNNPTLDLFNSFEEDDPRLSVTLYGPTFNNGIMGGQQWDYDLTEQMTPFLNRKAALMPGERPNITKSSSYNIRLARYAEVLLNHAEAAYHTGNETEARDMINMVRERARNSTFARGFDEGSLDFPVTGFSGNLPDVTASGEALLEAIYQERRTELGMEAIRYFDLVRTGRYLETLDKIRQTFTPAHDESILRYANIDLRSNALERSIPGPNGNRVFLLPIPLREVADWGLRQNPGY</sequence>
<dbReference type="CDD" id="cd08977">
    <property type="entry name" value="SusD"/>
    <property type="match status" value="1"/>
</dbReference>
<feature type="domain" description="RagB/SusD" evidence="6">
    <location>
        <begin position="281"/>
        <end position="553"/>
    </location>
</feature>
<dbReference type="RefSeq" id="WP_165921842.1">
    <property type="nucleotide sequence ID" value="NZ_SLWK01000005.1"/>
</dbReference>
<dbReference type="Gene3D" id="1.25.40.390">
    <property type="match status" value="1"/>
</dbReference>
<keyword evidence="9" id="KW-1185">Reference proteome</keyword>
<evidence type="ECO:0000256" key="2">
    <source>
        <dbReference type="ARBA" id="ARBA00006275"/>
    </source>
</evidence>
<evidence type="ECO:0000256" key="5">
    <source>
        <dbReference type="ARBA" id="ARBA00023237"/>
    </source>
</evidence>
<evidence type="ECO:0000313" key="8">
    <source>
        <dbReference type="EMBL" id="TCO08438.1"/>
    </source>
</evidence>
<dbReference type="AlphaFoldDB" id="A0A4R2GIU2"/>